<keyword evidence="4" id="KW-1185">Reference proteome</keyword>
<dbReference type="Gene3D" id="3.40.50.150">
    <property type="entry name" value="Vaccinia Virus protein VP39"/>
    <property type="match status" value="1"/>
</dbReference>
<evidence type="ECO:0000313" key="3">
    <source>
        <dbReference type="EMBL" id="MBK6006656.1"/>
    </source>
</evidence>
<evidence type="ECO:0000259" key="2">
    <source>
        <dbReference type="Pfam" id="PF08241"/>
    </source>
</evidence>
<dbReference type="Pfam" id="PF08241">
    <property type="entry name" value="Methyltransf_11"/>
    <property type="match status" value="1"/>
</dbReference>
<dbReference type="InterPro" id="IPR050447">
    <property type="entry name" value="Erg6_SMT_methyltransf"/>
</dbReference>
<keyword evidence="3" id="KW-0489">Methyltransferase</keyword>
<dbReference type="AlphaFoldDB" id="A0A934TS91"/>
<dbReference type="RefSeq" id="WP_201170530.1">
    <property type="nucleotide sequence ID" value="NZ_JAEPWM010000003.1"/>
</dbReference>
<dbReference type="Proteomes" id="UP000630528">
    <property type="component" value="Unassembled WGS sequence"/>
</dbReference>
<gene>
    <name evidence="3" type="ORF">JJB11_11185</name>
</gene>
<comment type="caution">
    <text evidence="3">The sequence shown here is derived from an EMBL/GenBank/DDBJ whole genome shotgun (WGS) entry which is preliminary data.</text>
</comment>
<dbReference type="CDD" id="cd02440">
    <property type="entry name" value="AdoMet_MTases"/>
    <property type="match status" value="1"/>
</dbReference>
<reference evidence="3" key="1">
    <citation type="journal article" date="2012" name="J. Microbiol. Biotechnol.">
        <title>Ramlibacter ginsenosidimutans sp. nov., with ginsenoside-converting activity.</title>
        <authorList>
            <person name="Wang L."/>
            <person name="An D.S."/>
            <person name="Kim S.G."/>
            <person name="Jin F.X."/>
            <person name="Kim S.C."/>
            <person name="Lee S.T."/>
            <person name="Im W.T."/>
        </authorList>
    </citation>
    <scope>NUCLEOTIDE SEQUENCE</scope>
    <source>
        <strain evidence="3">KACC 17527</strain>
    </source>
</reference>
<sequence length="298" mass="32394">MTATAAPHSARAVVAALREGAPASPELVNSYYGLCIPFYREFLGDHWHTGFYESDGAIGPRDQLRMEALVAQSAGITADDRVLDVGCGVGGPACHVARLTGARVRGLTPNQAQLEIARAGAAHRGLAERVRFDLGEASQLPYPGGSFDVVLFFESACHFPDRARFFREAWRVLRPGGRLAGEDWVQCEQAPQPLRSQWAARIGRSWAIPALGSIAEYASQMTQAGFRVELARDMREEMPLLRGFVTRAADRDAIGAEMRNTPDPIRQLVMQGLMELGEAAAQGAFTVGRFLATKPQEA</sequence>
<dbReference type="InterPro" id="IPR013216">
    <property type="entry name" value="Methyltransf_11"/>
</dbReference>
<dbReference type="PANTHER" id="PTHR44068:SF6">
    <property type="entry name" value="SAM-DEPENDENT METHYLTRANSFERASE ERG6_SMT-TYPE DOMAIN-CONTAINING PROTEIN"/>
    <property type="match status" value="1"/>
</dbReference>
<evidence type="ECO:0000256" key="1">
    <source>
        <dbReference type="ARBA" id="ARBA00022679"/>
    </source>
</evidence>
<protein>
    <submittedName>
        <fullName evidence="3">Methyltransferase domain-containing protein</fullName>
    </submittedName>
</protein>
<feature type="domain" description="Methyltransferase type 11" evidence="2">
    <location>
        <begin position="83"/>
        <end position="180"/>
    </location>
</feature>
<accession>A0A934TS91</accession>
<dbReference type="EMBL" id="JAEPWM010000003">
    <property type="protein sequence ID" value="MBK6006656.1"/>
    <property type="molecule type" value="Genomic_DNA"/>
</dbReference>
<reference evidence="3" key="2">
    <citation type="submission" date="2021-01" db="EMBL/GenBank/DDBJ databases">
        <authorList>
            <person name="Kang M."/>
        </authorList>
    </citation>
    <scope>NUCLEOTIDE SEQUENCE</scope>
    <source>
        <strain evidence="3">KACC 17527</strain>
    </source>
</reference>
<evidence type="ECO:0000313" key="4">
    <source>
        <dbReference type="Proteomes" id="UP000630528"/>
    </source>
</evidence>
<dbReference type="GO" id="GO:0016126">
    <property type="term" value="P:sterol biosynthetic process"/>
    <property type="evidence" value="ECO:0007669"/>
    <property type="project" value="TreeGrafter"/>
</dbReference>
<proteinExistence type="predicted"/>
<dbReference type="SUPFAM" id="SSF53335">
    <property type="entry name" value="S-adenosyl-L-methionine-dependent methyltransferases"/>
    <property type="match status" value="1"/>
</dbReference>
<dbReference type="InterPro" id="IPR029063">
    <property type="entry name" value="SAM-dependent_MTases_sf"/>
</dbReference>
<keyword evidence="1" id="KW-0808">Transferase</keyword>
<dbReference type="GO" id="GO:0032259">
    <property type="term" value="P:methylation"/>
    <property type="evidence" value="ECO:0007669"/>
    <property type="project" value="UniProtKB-KW"/>
</dbReference>
<name>A0A934TS91_9BURK</name>
<dbReference type="GO" id="GO:0003838">
    <property type="term" value="F:sterol 24-C-methyltransferase activity"/>
    <property type="evidence" value="ECO:0007669"/>
    <property type="project" value="TreeGrafter"/>
</dbReference>
<organism evidence="3 4">
    <name type="scientific">Ramlibacter ginsenosidimutans</name>
    <dbReference type="NCBI Taxonomy" id="502333"/>
    <lineage>
        <taxon>Bacteria</taxon>
        <taxon>Pseudomonadati</taxon>
        <taxon>Pseudomonadota</taxon>
        <taxon>Betaproteobacteria</taxon>
        <taxon>Burkholderiales</taxon>
        <taxon>Comamonadaceae</taxon>
        <taxon>Ramlibacter</taxon>
    </lineage>
</organism>
<dbReference type="PANTHER" id="PTHR44068">
    <property type="entry name" value="ZGC:194242"/>
    <property type="match status" value="1"/>
</dbReference>